<gene>
    <name evidence="3" type="ORF">CFX0092_A3184</name>
</gene>
<sequence length="216" mass="23437">MSAYTITFTLERDATFARGEGVAGFLDREVAHDAFGLPYLHGRTLKGLLAEEADNVIDALGYLSADLAPWQAARDALFGRPGSSLDGQGILHIGHAQLPENVRRTVASSQVQPADVLGALTAVRRQSAVDPTGLPRDNALRAMRVIMRRTPFAAEIATRRTLSEVEEGLLAAAVLAFRRAGTGRNRGRGELSADLLRDGRSILFERWTWFAQEAGL</sequence>
<dbReference type="InterPro" id="IPR005537">
    <property type="entry name" value="RAMP_III_fam"/>
</dbReference>
<dbReference type="GO" id="GO:0051607">
    <property type="term" value="P:defense response to virus"/>
    <property type="evidence" value="ECO:0007669"/>
    <property type="project" value="UniProtKB-KW"/>
</dbReference>
<evidence type="ECO:0000259" key="2">
    <source>
        <dbReference type="Pfam" id="PF03787"/>
    </source>
</evidence>
<dbReference type="EMBL" id="LN890655">
    <property type="protein sequence ID" value="CUS05062.2"/>
    <property type="molecule type" value="Genomic_DNA"/>
</dbReference>
<evidence type="ECO:0000256" key="1">
    <source>
        <dbReference type="ARBA" id="ARBA00023118"/>
    </source>
</evidence>
<dbReference type="PANTHER" id="PTHR35579:SF3">
    <property type="entry name" value="CRISPR SYSTEM CMS ENDORIBONUCLEASE CSM3"/>
    <property type="match status" value="1"/>
</dbReference>
<keyword evidence="1" id="KW-0051">Antiviral defense</keyword>
<dbReference type="Pfam" id="PF03787">
    <property type="entry name" value="RAMPs"/>
    <property type="match status" value="1"/>
</dbReference>
<evidence type="ECO:0000313" key="3">
    <source>
        <dbReference type="EMBL" id="CUS05062.2"/>
    </source>
</evidence>
<dbReference type="AlphaFoldDB" id="A0A160T5H5"/>
<dbReference type="RefSeq" id="WP_095044320.1">
    <property type="nucleotide sequence ID" value="NZ_LN890655.1"/>
</dbReference>
<dbReference type="CDD" id="cd09726">
    <property type="entry name" value="RAMP_I_III"/>
    <property type="match status" value="1"/>
</dbReference>
<dbReference type="KEGG" id="pbf:CFX0092_A3184"/>
<proteinExistence type="predicted"/>
<reference evidence="3" key="1">
    <citation type="submission" date="2016-01" db="EMBL/GenBank/DDBJ databases">
        <authorList>
            <person name="Mcilroy J.S."/>
            <person name="Karst M S."/>
            <person name="Albertsen M."/>
        </authorList>
    </citation>
    <scope>NUCLEOTIDE SEQUENCE</scope>
    <source>
        <strain evidence="3">Cfx-K</strain>
    </source>
</reference>
<keyword evidence="4" id="KW-1185">Reference proteome</keyword>
<dbReference type="OrthoDB" id="163151at2"/>
<dbReference type="InterPro" id="IPR052216">
    <property type="entry name" value="CRISPR_Csm3_endoribonuclease"/>
</dbReference>
<protein>
    <submittedName>
        <fullName evidence="3">RAMP superfamily protein probably involved in DNA repair</fullName>
    </submittedName>
</protein>
<evidence type="ECO:0000313" key="4">
    <source>
        <dbReference type="Proteomes" id="UP000215027"/>
    </source>
</evidence>
<name>A0A160T5H5_9CHLR</name>
<accession>A0A160T5H5</accession>
<organism evidence="3 4">
    <name type="scientific">Candidatus Promineifilum breve</name>
    <dbReference type="NCBI Taxonomy" id="1806508"/>
    <lineage>
        <taxon>Bacteria</taxon>
        <taxon>Bacillati</taxon>
        <taxon>Chloroflexota</taxon>
        <taxon>Ardenticatenia</taxon>
        <taxon>Candidatus Promineifilales</taxon>
        <taxon>Candidatus Promineifilaceae</taxon>
        <taxon>Candidatus Promineifilum</taxon>
    </lineage>
</organism>
<dbReference type="Proteomes" id="UP000215027">
    <property type="component" value="Chromosome I"/>
</dbReference>
<dbReference type="PANTHER" id="PTHR35579">
    <property type="entry name" value="CRISPR SYSTEM CMS ENDORIBONUCLEASE CSM3"/>
    <property type="match status" value="1"/>
</dbReference>
<feature type="domain" description="CRISPR type III-associated protein" evidence="2">
    <location>
        <begin position="24"/>
        <end position="191"/>
    </location>
</feature>